<keyword evidence="2" id="KW-1133">Transmembrane helix</keyword>
<organism evidence="3 4">
    <name type="scientific">Arctia plantaginis</name>
    <name type="common">Wood tiger moth</name>
    <name type="synonym">Phalaena plantaginis</name>
    <dbReference type="NCBI Taxonomy" id="874455"/>
    <lineage>
        <taxon>Eukaryota</taxon>
        <taxon>Metazoa</taxon>
        <taxon>Ecdysozoa</taxon>
        <taxon>Arthropoda</taxon>
        <taxon>Hexapoda</taxon>
        <taxon>Insecta</taxon>
        <taxon>Pterygota</taxon>
        <taxon>Neoptera</taxon>
        <taxon>Endopterygota</taxon>
        <taxon>Lepidoptera</taxon>
        <taxon>Glossata</taxon>
        <taxon>Ditrysia</taxon>
        <taxon>Noctuoidea</taxon>
        <taxon>Erebidae</taxon>
        <taxon>Arctiinae</taxon>
        <taxon>Arctia</taxon>
    </lineage>
</organism>
<accession>A0A8S0Z593</accession>
<feature type="transmembrane region" description="Helical" evidence="2">
    <location>
        <begin position="33"/>
        <end position="51"/>
    </location>
</feature>
<dbReference type="OrthoDB" id="274641at2759"/>
<evidence type="ECO:0000313" key="3">
    <source>
        <dbReference type="EMBL" id="CAB3226921.1"/>
    </source>
</evidence>
<protein>
    <submittedName>
        <fullName evidence="3">Uncharacterized protein</fullName>
    </submittedName>
</protein>
<evidence type="ECO:0000256" key="1">
    <source>
        <dbReference type="SAM" id="MobiDB-lite"/>
    </source>
</evidence>
<keyword evidence="2" id="KW-0472">Membrane</keyword>
<keyword evidence="2" id="KW-0812">Transmembrane</keyword>
<dbReference type="EMBL" id="CADEBD010000275">
    <property type="protein sequence ID" value="CAB3226921.1"/>
    <property type="molecule type" value="Genomic_DNA"/>
</dbReference>
<comment type="caution">
    <text evidence="3">The sequence shown here is derived from an EMBL/GenBank/DDBJ whole genome shotgun (WGS) entry which is preliminary data.</text>
</comment>
<evidence type="ECO:0000313" key="4">
    <source>
        <dbReference type="Proteomes" id="UP000494256"/>
    </source>
</evidence>
<feature type="transmembrane region" description="Helical" evidence="2">
    <location>
        <begin position="172"/>
        <end position="193"/>
    </location>
</feature>
<name>A0A8S0Z593_ARCPL</name>
<dbReference type="AlphaFoldDB" id="A0A8S0Z593"/>
<feature type="compositionally biased region" description="Polar residues" evidence="1">
    <location>
        <begin position="115"/>
        <end position="134"/>
    </location>
</feature>
<proteinExistence type="predicted"/>
<feature type="region of interest" description="Disordered" evidence="1">
    <location>
        <begin position="110"/>
        <end position="151"/>
    </location>
</feature>
<reference evidence="3 4" key="1">
    <citation type="submission" date="2020-04" db="EMBL/GenBank/DDBJ databases">
        <authorList>
            <person name="Wallbank WR R."/>
            <person name="Pardo Diaz C."/>
            <person name="Kozak K."/>
            <person name="Martin S."/>
            <person name="Jiggins C."/>
            <person name="Moest M."/>
            <person name="Warren A I."/>
            <person name="Byers J.R.P. K."/>
            <person name="Montejo-Kovacevich G."/>
            <person name="Yen C E."/>
        </authorList>
    </citation>
    <scope>NUCLEOTIDE SEQUENCE [LARGE SCALE GENOMIC DNA]</scope>
</reference>
<dbReference type="Proteomes" id="UP000494256">
    <property type="component" value="Unassembled WGS sequence"/>
</dbReference>
<evidence type="ECO:0000256" key="2">
    <source>
        <dbReference type="SAM" id="Phobius"/>
    </source>
</evidence>
<sequence>MEVTDMGDRPRREDLCYYCYCPCIEPGYSFAKYYKYLLPLLILLWVLFYPLGDPGVICENNTDCSGGTFMRIVCSSYRYLGQLTIPELPKLNSILEVPALQRLSRGTTFDKPIKDSTTQSSIENSLTRPCNSPEYSPDNRLDETFDGSPQNTTDCEKCSRLWMFPGYNDHSLVNICQSLLFLVICTFFMYLPLGEEEKWEGDKLFPKFLPTTSNELAKESSISCCFCCYL</sequence>
<gene>
    <name evidence="3" type="ORF">APLA_LOCUS2756</name>
</gene>